<dbReference type="Pfam" id="PF00545">
    <property type="entry name" value="Ribonuclease"/>
    <property type="match status" value="1"/>
</dbReference>
<proteinExistence type="predicted"/>
<protein>
    <submittedName>
        <fullName evidence="4">Ribonuclease domain-containing protein</fullName>
    </submittedName>
</protein>
<evidence type="ECO:0000256" key="3">
    <source>
        <dbReference type="SAM" id="SignalP"/>
    </source>
</evidence>
<evidence type="ECO:0000313" key="5">
    <source>
        <dbReference type="Proteomes" id="UP001596379"/>
    </source>
</evidence>
<evidence type="ECO:0000256" key="1">
    <source>
        <dbReference type="ARBA" id="ARBA00022722"/>
    </source>
</evidence>
<dbReference type="Proteomes" id="UP001596379">
    <property type="component" value="Unassembled WGS sequence"/>
</dbReference>
<name>A0ABW2J2P4_9BURK</name>
<evidence type="ECO:0000313" key="4">
    <source>
        <dbReference type="EMBL" id="MFC7297275.1"/>
    </source>
</evidence>
<reference evidence="5" key="1">
    <citation type="journal article" date="2019" name="Int. J. Syst. Evol. Microbiol.">
        <title>The Global Catalogue of Microorganisms (GCM) 10K type strain sequencing project: providing services to taxonomists for standard genome sequencing and annotation.</title>
        <authorList>
            <consortium name="The Broad Institute Genomics Platform"/>
            <consortium name="The Broad Institute Genome Sequencing Center for Infectious Disease"/>
            <person name="Wu L."/>
            <person name="Ma J."/>
        </authorList>
    </citation>
    <scope>NUCLEOTIDE SEQUENCE [LARGE SCALE GENOMIC DNA]</scope>
    <source>
        <strain evidence="5">CCUG 36956</strain>
    </source>
</reference>
<dbReference type="RefSeq" id="WP_382232438.1">
    <property type="nucleotide sequence ID" value="NZ_JBHTCC010000001.1"/>
</dbReference>
<feature type="signal peptide" evidence="3">
    <location>
        <begin position="1"/>
        <end position="24"/>
    </location>
</feature>
<dbReference type="InterPro" id="IPR000026">
    <property type="entry name" value="N1-like"/>
</dbReference>
<dbReference type="CDD" id="cd00607">
    <property type="entry name" value="RNase_Sa"/>
    <property type="match status" value="1"/>
</dbReference>
<organism evidence="4 5">
    <name type="scientific">Herminiimonas aquatilis</name>
    <dbReference type="NCBI Taxonomy" id="345342"/>
    <lineage>
        <taxon>Bacteria</taxon>
        <taxon>Pseudomonadati</taxon>
        <taxon>Pseudomonadota</taxon>
        <taxon>Betaproteobacteria</taxon>
        <taxon>Burkholderiales</taxon>
        <taxon>Oxalobacteraceae</taxon>
        <taxon>Herminiimonas</taxon>
    </lineage>
</organism>
<sequence length="124" mass="14407">MNVKLITRFSLFFATLLLSFNAFAFDSGVLGTIQARDLPPEARQTIVLIRQGGPFPYEKDGSVFGNYEKILPQQKRGYYREFTVKTPYARNRGARRIITGGEKSRPHEYYYTADHYRSFKRVID</sequence>
<feature type="chain" id="PRO_5047461911" evidence="3">
    <location>
        <begin position="25"/>
        <end position="124"/>
    </location>
</feature>
<dbReference type="InterPro" id="IPR016191">
    <property type="entry name" value="Ribonuclease/ribotoxin"/>
</dbReference>
<gene>
    <name evidence="4" type="ORF">ACFQO0_02370</name>
</gene>
<dbReference type="EMBL" id="JBHTCC010000001">
    <property type="protein sequence ID" value="MFC7297275.1"/>
    <property type="molecule type" value="Genomic_DNA"/>
</dbReference>
<keyword evidence="5" id="KW-1185">Reference proteome</keyword>
<accession>A0ABW2J2P4</accession>
<dbReference type="Gene3D" id="3.10.450.30">
    <property type="entry name" value="Microbial ribonucleases"/>
    <property type="match status" value="1"/>
</dbReference>
<keyword evidence="1" id="KW-0540">Nuclease</keyword>
<evidence type="ECO:0000256" key="2">
    <source>
        <dbReference type="ARBA" id="ARBA00022801"/>
    </source>
</evidence>
<comment type="caution">
    <text evidence="4">The sequence shown here is derived from an EMBL/GenBank/DDBJ whole genome shotgun (WGS) entry which is preliminary data.</text>
</comment>
<keyword evidence="3" id="KW-0732">Signal</keyword>
<dbReference type="SUPFAM" id="SSF53933">
    <property type="entry name" value="Microbial ribonucleases"/>
    <property type="match status" value="1"/>
</dbReference>
<keyword evidence="2" id="KW-0378">Hydrolase</keyword>